<dbReference type="PRINTS" id="PR00419">
    <property type="entry name" value="ADXRDTASE"/>
</dbReference>
<dbReference type="PANTHER" id="PTHR43734">
    <property type="entry name" value="PHYTOENE DESATURASE"/>
    <property type="match status" value="1"/>
</dbReference>
<feature type="domain" description="Amine oxidase" evidence="8">
    <location>
        <begin position="16"/>
        <end position="239"/>
    </location>
</feature>
<evidence type="ECO:0000313" key="9">
    <source>
        <dbReference type="EMBL" id="MBB5109700.1"/>
    </source>
</evidence>
<dbReference type="Pfam" id="PF01593">
    <property type="entry name" value="Amino_oxidase"/>
    <property type="match status" value="1"/>
</dbReference>
<gene>
    <name evidence="9" type="ORF">FHS40_008830</name>
</gene>
<keyword evidence="10" id="KW-1185">Reference proteome</keyword>
<dbReference type="GO" id="GO:0016491">
    <property type="term" value="F:oxidoreductase activity"/>
    <property type="evidence" value="ECO:0007669"/>
    <property type="project" value="UniProtKB-KW"/>
</dbReference>
<proteinExistence type="inferred from homology"/>
<organism evidence="9 10">
    <name type="scientific">Streptomyces spectabilis</name>
    <dbReference type="NCBI Taxonomy" id="68270"/>
    <lineage>
        <taxon>Bacteria</taxon>
        <taxon>Bacillati</taxon>
        <taxon>Actinomycetota</taxon>
        <taxon>Actinomycetes</taxon>
        <taxon>Kitasatosporales</taxon>
        <taxon>Streptomycetaceae</taxon>
        <taxon>Streptomyces</taxon>
    </lineage>
</organism>
<comment type="caution">
    <text evidence="9">The sequence shown here is derived from an EMBL/GenBank/DDBJ whole genome shotgun (WGS) entry which is preliminary data.</text>
</comment>
<evidence type="ECO:0000256" key="5">
    <source>
        <dbReference type="ARBA" id="ARBA00041900"/>
    </source>
</evidence>
<evidence type="ECO:0000259" key="8">
    <source>
        <dbReference type="Pfam" id="PF01593"/>
    </source>
</evidence>
<comment type="similarity">
    <text evidence="3">Belongs to the carotenoid/retinoid oxidoreductase family. CrtP subfamily.</text>
</comment>
<keyword evidence="1" id="KW-0560">Oxidoreductase</keyword>
<dbReference type="Gene3D" id="3.50.50.60">
    <property type="entry name" value="FAD/NAD(P)-binding domain"/>
    <property type="match status" value="1"/>
</dbReference>
<dbReference type="InterPro" id="IPR002937">
    <property type="entry name" value="Amino_oxidase"/>
</dbReference>
<dbReference type="EMBL" id="JACHJD010000035">
    <property type="protein sequence ID" value="MBB5109700.1"/>
    <property type="molecule type" value="Genomic_DNA"/>
</dbReference>
<protein>
    <recommendedName>
        <fullName evidence="4">4,4'-diaponeurosporene oxygenase</fullName>
    </recommendedName>
    <alternativeName>
        <fullName evidence="5">4,4'-diaponeurosporene oxidase</fullName>
    </alternativeName>
    <alternativeName>
        <fullName evidence="6">Carotenoid oxidase</fullName>
    </alternativeName>
</protein>
<comment type="pathway">
    <text evidence="2">Carotenoid biosynthesis; staphyloxanthin biosynthesis; staphyloxanthin from farnesyl diphosphate: step 3/5.</text>
</comment>
<dbReference type="SUPFAM" id="SSF51905">
    <property type="entry name" value="FAD/NAD(P)-binding domain"/>
    <property type="match status" value="1"/>
</dbReference>
<dbReference type="AlphaFoldDB" id="A0A7W8B5S5"/>
<dbReference type="PANTHER" id="PTHR43734:SF7">
    <property type="entry name" value="4,4'-DIAPONEUROSPORENE OXYGENASE"/>
    <property type="match status" value="1"/>
</dbReference>
<evidence type="ECO:0000256" key="2">
    <source>
        <dbReference type="ARBA" id="ARBA00037901"/>
    </source>
</evidence>
<sequence length="437" mass="46996">MAGTTEHDVIVIGAGIAGLAAAITLAAKGLQVRVFESRDKAGGLCGTRHIDGYEFTVACNDFGSALATTMAELGVEIEFHRPRSRICTERATYTLPIGLATAGPFLRMVPDLVRFSRAVRATHGSGRTVFVSEILTDAVKGREFADFIGVLCLAFGTPPGRFRTDMFTALFSKELGYGYGHPVTPVGGPQSLSDKMADRLRDLGGRLDLNTAVQHVTYGPGTKTVTTDKSPHQARYVISSQQRLDLYPEDTEPGLAVGTLHIATTPDAPFPAGVHTLLHAPAGLPGLLEGLDAGRSPAAPAFNLFPCELPEQRAYRSFNAYVPLPRGVDELDPTERTRLELYLLEHIEAMLPGFTSKIRYQRFVSPGEFQEIHQLSSNVTPVVIPPGFHKPDGYDPDRDIHYVGNTVQPTCEHASSALASGLRAAHLISKAMPNGAG</sequence>
<evidence type="ECO:0000256" key="3">
    <source>
        <dbReference type="ARBA" id="ARBA00038194"/>
    </source>
</evidence>
<evidence type="ECO:0000256" key="6">
    <source>
        <dbReference type="ARBA" id="ARBA00042619"/>
    </source>
</evidence>
<evidence type="ECO:0000256" key="1">
    <source>
        <dbReference type="ARBA" id="ARBA00023002"/>
    </source>
</evidence>
<evidence type="ECO:0000313" key="10">
    <source>
        <dbReference type="Proteomes" id="UP000549009"/>
    </source>
</evidence>
<evidence type="ECO:0000256" key="4">
    <source>
        <dbReference type="ARBA" id="ARBA00039159"/>
    </source>
</evidence>
<name>A0A7W8B5S5_STRST</name>
<accession>A0A7W8B5S5</accession>
<evidence type="ECO:0000256" key="7">
    <source>
        <dbReference type="ARBA" id="ARBA00048532"/>
    </source>
</evidence>
<dbReference type="Proteomes" id="UP000549009">
    <property type="component" value="Unassembled WGS sequence"/>
</dbReference>
<comment type="catalytic activity">
    <reaction evidence="7">
        <text>all-trans-4,4'-diaponeurosporene + 2 AH2 + 2 O2 = 4,4'-diaponeurosporenal + 2 A + 3 H2O</text>
        <dbReference type="Rhea" id="RHEA:56104"/>
        <dbReference type="ChEBI" id="CHEBI:13193"/>
        <dbReference type="ChEBI" id="CHEBI:15377"/>
        <dbReference type="ChEBI" id="CHEBI:15379"/>
        <dbReference type="ChEBI" id="CHEBI:17499"/>
        <dbReference type="ChEBI" id="CHEBI:62743"/>
        <dbReference type="ChEBI" id="CHEBI:79065"/>
    </reaction>
</comment>
<reference evidence="9 10" key="1">
    <citation type="submission" date="2020-08" db="EMBL/GenBank/DDBJ databases">
        <title>Genomic Encyclopedia of Type Strains, Phase III (KMG-III): the genomes of soil and plant-associated and newly described type strains.</title>
        <authorList>
            <person name="Whitman W."/>
        </authorList>
    </citation>
    <scope>NUCLEOTIDE SEQUENCE [LARGE SCALE GENOMIC DNA]</scope>
    <source>
        <strain evidence="9 10">CECT 3146</strain>
    </source>
</reference>
<dbReference type="InterPro" id="IPR036188">
    <property type="entry name" value="FAD/NAD-bd_sf"/>
</dbReference>